<sequence length="287" mass="32398">MCGCITGTTPNFSYSLRAFAKISEVGCRGHHSPAVSLDLMESEFAFEGRVIRLMKRAEGFIHFRCPGLKRHIEAYVPAAPGRESTTGVSIYKAEDEIPPVINLSFFTNARPSVITGRGRFCPWRHFVVERKSRCSSSLAIPLARRSPSPSSHSVDFPEYHGRILGRFWLQRRAASEMSDLFGAHSSLVFPVCGAVSPYISVTCLDKRTSWYRKNKVKRLIWTLSDYNTFAQNCGRNRTLDLITNPAGGAYPQIRQRTLWPLDEEIHINEARTQELKSQCLELVDVDV</sequence>
<keyword evidence="2" id="KW-1185">Reference proteome</keyword>
<evidence type="ECO:0000313" key="1">
    <source>
        <dbReference type="EMBL" id="KAF5341428.1"/>
    </source>
</evidence>
<dbReference type="Proteomes" id="UP000518752">
    <property type="component" value="Unassembled WGS sequence"/>
</dbReference>
<name>A0A8H5FM56_9AGAR</name>
<protein>
    <submittedName>
        <fullName evidence="1">Uncharacterized protein</fullName>
    </submittedName>
</protein>
<comment type="caution">
    <text evidence="1">The sequence shown here is derived from an EMBL/GenBank/DDBJ whole genome shotgun (WGS) entry which is preliminary data.</text>
</comment>
<dbReference type="EMBL" id="JAACJN010000504">
    <property type="protein sequence ID" value="KAF5341428.1"/>
    <property type="molecule type" value="Genomic_DNA"/>
</dbReference>
<dbReference type="AlphaFoldDB" id="A0A8H5FM56"/>
<evidence type="ECO:0000313" key="2">
    <source>
        <dbReference type="Proteomes" id="UP000518752"/>
    </source>
</evidence>
<accession>A0A8H5FM56</accession>
<organism evidence="1 2">
    <name type="scientific">Collybiopsis confluens</name>
    <dbReference type="NCBI Taxonomy" id="2823264"/>
    <lineage>
        <taxon>Eukaryota</taxon>
        <taxon>Fungi</taxon>
        <taxon>Dikarya</taxon>
        <taxon>Basidiomycota</taxon>
        <taxon>Agaricomycotina</taxon>
        <taxon>Agaricomycetes</taxon>
        <taxon>Agaricomycetidae</taxon>
        <taxon>Agaricales</taxon>
        <taxon>Marasmiineae</taxon>
        <taxon>Omphalotaceae</taxon>
        <taxon>Collybiopsis</taxon>
    </lineage>
</organism>
<proteinExistence type="predicted"/>
<dbReference type="OrthoDB" id="6513042at2759"/>
<gene>
    <name evidence="1" type="ORF">D9757_014815</name>
</gene>
<reference evidence="1 2" key="1">
    <citation type="journal article" date="2020" name="ISME J.">
        <title>Uncovering the hidden diversity of litter-decomposition mechanisms in mushroom-forming fungi.</title>
        <authorList>
            <person name="Floudas D."/>
            <person name="Bentzer J."/>
            <person name="Ahren D."/>
            <person name="Johansson T."/>
            <person name="Persson P."/>
            <person name="Tunlid A."/>
        </authorList>
    </citation>
    <scope>NUCLEOTIDE SEQUENCE [LARGE SCALE GENOMIC DNA]</scope>
    <source>
        <strain evidence="1 2">CBS 406.79</strain>
    </source>
</reference>